<dbReference type="InterPro" id="IPR036249">
    <property type="entry name" value="Thioredoxin-like_sf"/>
</dbReference>
<dbReference type="EMBL" id="AGNL01047769">
    <property type="protein sequence ID" value="EJK46423.1"/>
    <property type="molecule type" value="Genomic_DNA"/>
</dbReference>
<sequence length="684" mass="75993">MGAVLRAAMAARDHRPVRASTRRGGGLTLTGVGVAEAAEAVDGRGHAPEALASMEAAADDARSPVQASLDESKRRLDVPILWPESLESARQEDNPSDGPFLADEERSQYEKRVSENEAGNDLQELVNVVTELADKENEVVPGMDVDTVEILLTCCSTISTRSCSHGRLSADYQILRALHPEFNELIRRSGTTRGARLKALVFQEHLFNRADFQNDVVEAMLSDTSRTKRPDTKPREEREDGMEAIKQTVNNEDLEMRQLENAMRDPSVDTGGRYREVCDQCCKRLIGFGMANHMQEYHSGTITTDRCFNVEQQMLREHGIGIMAPIDIKDDDEARGASLLADLADVKKILFFYAEWHEPSAEGGPFDLVVKTLANQGPGEVRFYRVLAEETPSLSNKYNVTTVPTFVFLNADGSISDRIDGGEDVSRVTQCYARLSGASSIATKTLASGQTTSREQEHDTAPHVQQSLNDRLKSLINSSPIVIFQKGTPTEPKCGFSRQAIEMLNDANVSFGYFNILEDDDVRQGLKAFSDWPTYPQLYVRGELVGGLDIMKEMADEEGGLVEQLELKEFVIAKSISAPASDEKDLNERLKELINRHRIMLFMKGVPSGPRCGFSRQMVEILDSFEVSYDAFDILSDEDIRQGLKAYSDWPTYPQLYVDGELLGGLDIVKELQEGGELEETLRC</sequence>
<dbReference type="InterPro" id="IPR002109">
    <property type="entry name" value="Glutaredoxin"/>
</dbReference>
<feature type="domain" description="Glutaredoxin" evidence="5">
    <location>
        <begin position="599"/>
        <end position="662"/>
    </location>
</feature>
<evidence type="ECO:0000313" key="7">
    <source>
        <dbReference type="Proteomes" id="UP000266841"/>
    </source>
</evidence>
<evidence type="ECO:0000259" key="5">
    <source>
        <dbReference type="Pfam" id="PF00462"/>
    </source>
</evidence>
<dbReference type="PANTHER" id="PTHR10293">
    <property type="entry name" value="GLUTAREDOXIN FAMILY MEMBER"/>
    <property type="match status" value="1"/>
</dbReference>
<keyword evidence="3" id="KW-0411">Iron-sulfur</keyword>
<dbReference type="InterPro" id="IPR033658">
    <property type="entry name" value="GRX_PICOT-like"/>
</dbReference>
<evidence type="ECO:0000256" key="2">
    <source>
        <dbReference type="ARBA" id="ARBA00023004"/>
    </source>
</evidence>
<dbReference type="GO" id="GO:0051536">
    <property type="term" value="F:iron-sulfur cluster binding"/>
    <property type="evidence" value="ECO:0007669"/>
    <property type="project" value="UniProtKB-KW"/>
</dbReference>
<evidence type="ECO:0000256" key="3">
    <source>
        <dbReference type="ARBA" id="ARBA00023014"/>
    </source>
</evidence>
<evidence type="ECO:0000313" key="6">
    <source>
        <dbReference type="EMBL" id="EJK46423.1"/>
    </source>
</evidence>
<dbReference type="GO" id="GO:0005634">
    <property type="term" value="C:nucleus"/>
    <property type="evidence" value="ECO:0007669"/>
    <property type="project" value="TreeGrafter"/>
</dbReference>
<keyword evidence="7" id="KW-1185">Reference proteome</keyword>
<dbReference type="OrthoDB" id="415696at2759"/>
<dbReference type="AlphaFoldDB" id="K0R1R3"/>
<dbReference type="InterPro" id="IPR004480">
    <property type="entry name" value="Monothiol_GRX-rel"/>
</dbReference>
<reference evidence="6 7" key="1">
    <citation type="journal article" date="2012" name="Genome Biol.">
        <title>Genome and low-iron response of an oceanic diatom adapted to chronic iron limitation.</title>
        <authorList>
            <person name="Lommer M."/>
            <person name="Specht M."/>
            <person name="Roy A.S."/>
            <person name="Kraemer L."/>
            <person name="Andreson R."/>
            <person name="Gutowska M.A."/>
            <person name="Wolf J."/>
            <person name="Bergner S.V."/>
            <person name="Schilhabel M.B."/>
            <person name="Klostermeier U.C."/>
            <person name="Beiko R.G."/>
            <person name="Rosenstiel P."/>
            <person name="Hippler M."/>
            <person name="Laroche J."/>
        </authorList>
    </citation>
    <scope>NUCLEOTIDE SEQUENCE [LARGE SCALE GENOMIC DNA]</scope>
    <source>
        <strain evidence="6 7">CCMP1005</strain>
    </source>
</reference>
<dbReference type="FunFam" id="3.40.30.10:FF:000012">
    <property type="entry name" value="Monothiol glutaredoxin"/>
    <property type="match status" value="2"/>
</dbReference>
<dbReference type="PANTHER" id="PTHR10293:SF73">
    <property type="entry name" value="GLUTAREDOXIN-3"/>
    <property type="match status" value="1"/>
</dbReference>
<dbReference type="NCBIfam" id="TIGR00365">
    <property type="entry name" value="Grx4 family monothiol glutaredoxin"/>
    <property type="match status" value="1"/>
</dbReference>
<dbReference type="Pfam" id="PF00462">
    <property type="entry name" value="Glutaredoxin"/>
    <property type="match status" value="2"/>
</dbReference>
<dbReference type="GO" id="GO:0046872">
    <property type="term" value="F:metal ion binding"/>
    <property type="evidence" value="ECO:0007669"/>
    <property type="project" value="UniProtKB-KW"/>
</dbReference>
<gene>
    <name evidence="6" type="ORF">THAOC_34905</name>
</gene>
<dbReference type="PROSITE" id="PS51354">
    <property type="entry name" value="GLUTAREDOXIN_2"/>
    <property type="match status" value="2"/>
</dbReference>
<dbReference type="Proteomes" id="UP000266841">
    <property type="component" value="Unassembled WGS sequence"/>
</dbReference>
<organism evidence="6 7">
    <name type="scientific">Thalassiosira oceanica</name>
    <name type="common">Marine diatom</name>
    <dbReference type="NCBI Taxonomy" id="159749"/>
    <lineage>
        <taxon>Eukaryota</taxon>
        <taxon>Sar</taxon>
        <taxon>Stramenopiles</taxon>
        <taxon>Ochrophyta</taxon>
        <taxon>Bacillariophyta</taxon>
        <taxon>Coscinodiscophyceae</taxon>
        <taxon>Thalassiosirophycidae</taxon>
        <taxon>Thalassiosirales</taxon>
        <taxon>Thalassiosiraceae</taxon>
        <taxon>Thalassiosira</taxon>
    </lineage>
</organism>
<accession>K0R1R3</accession>
<proteinExistence type="predicted"/>
<dbReference type="SUPFAM" id="SSF52833">
    <property type="entry name" value="Thioredoxin-like"/>
    <property type="match status" value="3"/>
</dbReference>
<dbReference type="CDD" id="cd03028">
    <property type="entry name" value="GRX_PICOT_like"/>
    <property type="match status" value="2"/>
</dbReference>
<evidence type="ECO:0000256" key="1">
    <source>
        <dbReference type="ARBA" id="ARBA00022723"/>
    </source>
</evidence>
<evidence type="ECO:0000256" key="4">
    <source>
        <dbReference type="SAM" id="MobiDB-lite"/>
    </source>
</evidence>
<keyword evidence="2" id="KW-0408">Iron</keyword>
<feature type="domain" description="Glutaredoxin" evidence="5">
    <location>
        <begin position="481"/>
        <end position="545"/>
    </location>
</feature>
<keyword evidence="1" id="KW-0479">Metal-binding</keyword>
<comment type="caution">
    <text evidence="6">The sequence shown here is derived from an EMBL/GenBank/DDBJ whole genome shotgun (WGS) entry which is preliminary data.</text>
</comment>
<feature type="region of interest" description="Disordered" evidence="4">
    <location>
        <begin position="86"/>
        <end position="106"/>
    </location>
</feature>
<protein>
    <recommendedName>
        <fullName evidence="5">Glutaredoxin domain-containing protein</fullName>
    </recommendedName>
</protein>
<dbReference type="Gene3D" id="3.40.30.10">
    <property type="entry name" value="Glutaredoxin"/>
    <property type="match status" value="3"/>
</dbReference>
<dbReference type="GO" id="GO:0006879">
    <property type="term" value="P:intracellular iron ion homeostasis"/>
    <property type="evidence" value="ECO:0007669"/>
    <property type="project" value="TreeGrafter"/>
</dbReference>
<dbReference type="GO" id="GO:0005829">
    <property type="term" value="C:cytosol"/>
    <property type="evidence" value="ECO:0007669"/>
    <property type="project" value="TreeGrafter"/>
</dbReference>
<dbReference type="eggNOG" id="KOG0911">
    <property type="taxonomic scope" value="Eukaryota"/>
</dbReference>
<name>K0R1R3_THAOC</name>